<dbReference type="RefSeq" id="WP_196941215.1">
    <property type="nucleotide sequence ID" value="NZ_MU158693.1"/>
</dbReference>
<organism evidence="1 2">
    <name type="scientific">Sphingobacterium pedocola</name>
    <dbReference type="NCBI Taxonomy" id="2082722"/>
    <lineage>
        <taxon>Bacteria</taxon>
        <taxon>Pseudomonadati</taxon>
        <taxon>Bacteroidota</taxon>
        <taxon>Sphingobacteriia</taxon>
        <taxon>Sphingobacteriales</taxon>
        <taxon>Sphingobacteriaceae</taxon>
        <taxon>Sphingobacterium</taxon>
    </lineage>
</organism>
<comment type="caution">
    <text evidence="1">The sequence shown here is derived from an EMBL/GenBank/DDBJ whole genome shotgun (WGS) entry which is preliminary data.</text>
</comment>
<name>A0ABR9TCH4_9SPHI</name>
<dbReference type="Proteomes" id="UP000618319">
    <property type="component" value="Unassembled WGS sequence"/>
</dbReference>
<dbReference type="EMBL" id="PSKQ01000026">
    <property type="protein sequence ID" value="MBE8723062.1"/>
    <property type="molecule type" value="Genomic_DNA"/>
</dbReference>
<protein>
    <submittedName>
        <fullName evidence="1">Uncharacterized protein</fullName>
    </submittedName>
</protein>
<evidence type="ECO:0000313" key="2">
    <source>
        <dbReference type="Proteomes" id="UP000618319"/>
    </source>
</evidence>
<evidence type="ECO:0000313" key="1">
    <source>
        <dbReference type="EMBL" id="MBE8723062.1"/>
    </source>
</evidence>
<proteinExistence type="predicted"/>
<gene>
    <name evidence="1" type="ORF">C4F40_20270</name>
</gene>
<keyword evidence="2" id="KW-1185">Reference proteome</keyword>
<sequence length="160" mass="19360">MKRDTNYIKPKSTEERLAEYNQAFSDIRNPDFEYNYERVIYQNEAYRTGDQRFYTEYLQHTYPQHLDEETKKFTRYSSQIDAMNREAAMHFVEENKILLFQSDIYILDEDAILSAFTAPSHYVDHFDMYESWGNLINCFVLPEILFLEEREVFLINTIIQ</sequence>
<accession>A0ABR9TCH4</accession>
<reference evidence="1 2" key="1">
    <citation type="submission" date="2018-02" db="EMBL/GenBank/DDBJ databases">
        <title>Sphingobacterium KA21.</title>
        <authorList>
            <person name="Vasarhelyi B.M."/>
            <person name="Deshmukh S."/>
            <person name="Balint B."/>
            <person name="Kukolya J."/>
        </authorList>
    </citation>
    <scope>NUCLEOTIDE SEQUENCE [LARGE SCALE GENOMIC DNA]</scope>
    <source>
        <strain evidence="1 2">Ka21</strain>
    </source>
</reference>